<dbReference type="AlphaFoldDB" id="A0A937XDG3"/>
<dbReference type="SUPFAM" id="SSF69318">
    <property type="entry name" value="Integrin alpha N-terminal domain"/>
    <property type="match status" value="2"/>
</dbReference>
<feature type="non-terminal residue" evidence="3">
    <location>
        <position position="608"/>
    </location>
</feature>
<accession>A0A937XDG3</accession>
<dbReference type="InterPro" id="IPR027039">
    <property type="entry name" value="Crtac1"/>
</dbReference>
<feature type="signal peptide" evidence="2">
    <location>
        <begin position="1"/>
        <end position="45"/>
    </location>
</feature>
<evidence type="ECO:0000313" key="3">
    <source>
        <dbReference type="EMBL" id="MBM3318919.1"/>
    </source>
</evidence>
<evidence type="ECO:0000313" key="4">
    <source>
        <dbReference type="Proteomes" id="UP000748308"/>
    </source>
</evidence>
<dbReference type="PANTHER" id="PTHR16026">
    <property type="entry name" value="CARTILAGE ACIDIC PROTEIN 1"/>
    <property type="match status" value="1"/>
</dbReference>
<evidence type="ECO:0000256" key="2">
    <source>
        <dbReference type="SAM" id="SignalP"/>
    </source>
</evidence>
<dbReference type="InterPro" id="IPR013517">
    <property type="entry name" value="FG-GAP"/>
</dbReference>
<gene>
    <name evidence="3" type="ORF">FJY75_13810</name>
</gene>
<dbReference type="EMBL" id="VGIY01000544">
    <property type="protein sequence ID" value="MBM3318919.1"/>
    <property type="molecule type" value="Genomic_DNA"/>
</dbReference>
<feature type="chain" id="PRO_5037358679" evidence="2">
    <location>
        <begin position="46"/>
        <end position="608"/>
    </location>
</feature>
<dbReference type="Gene3D" id="2.130.10.130">
    <property type="entry name" value="Integrin alpha, N-terminal"/>
    <property type="match status" value="2"/>
</dbReference>
<keyword evidence="1 2" id="KW-0732">Signal</keyword>
<dbReference type="Proteomes" id="UP000748308">
    <property type="component" value="Unassembled WGS sequence"/>
</dbReference>
<comment type="caution">
    <text evidence="3">The sequence shown here is derived from an EMBL/GenBank/DDBJ whole genome shotgun (WGS) entry which is preliminary data.</text>
</comment>
<sequence length="608" mass="65799">MTSPVFFTAARARRAPGGRVPSRAAALVARLAPALSLLSPLAADAQIGFEDATQAYGIHAVVMTYGPTWGDYTGDGYDDVFIGNHYARRPMLLRNIGGTGLLDRADHVGMPRGGDRHGAAWGDFNNSGWRDLYVAVGASAGQGTGYNQLYMNSYGEHFADVALTAGVVDSLGRGRFPYWIDVDNDGWLDLFVGNEDSPNRLFLNRRDRSFAPLPGAGGLGADGLWIAAWTRWDGDRRMDVALAGSYTHQLRLYRHGGLDGFVDVTAASGLPAQLDWIQSLCWIDYDNDGDQDLYVARGWASDLRDAVLSEEARLSFLFHMPREREMEDGLDGVAFHCAADTLDLDVQINSTAGPERIFLGAALEHPPANPFTLVDGRHIGRPPFVAGAHLGCYIWQEEAGGPWFVHCSTDFAFRQRFGAVIEARGASITAVEWTGLEAPACPEDLGDRLYENLGDGTFRDATQAAGIDNPGSSRTAIAADFDNDGFLDLYVVNERDPRSLIAVNQANCLWRNNGDGTFTEMAAACGVDARVPGTGAGAAWGDVNADGFPDIYLTNGWSEFPFCLGPHKLYRNLGNAHHWLKVRLEGRSSNRDGIGALVCAVAGDLTQT</sequence>
<dbReference type="PANTHER" id="PTHR16026:SF0">
    <property type="entry name" value="CARTILAGE ACIDIC PROTEIN 1"/>
    <property type="match status" value="1"/>
</dbReference>
<dbReference type="Pfam" id="PF13517">
    <property type="entry name" value="FG-GAP_3"/>
    <property type="match status" value="4"/>
</dbReference>
<evidence type="ECO:0000256" key="1">
    <source>
        <dbReference type="ARBA" id="ARBA00022729"/>
    </source>
</evidence>
<reference evidence="3" key="1">
    <citation type="submission" date="2019-03" db="EMBL/GenBank/DDBJ databases">
        <title>Lake Tanganyika Metagenome-Assembled Genomes (MAGs).</title>
        <authorList>
            <person name="Tran P."/>
        </authorList>
    </citation>
    <scope>NUCLEOTIDE SEQUENCE</scope>
    <source>
        <strain evidence="3">M_DeepCast_400m_m2_100</strain>
    </source>
</reference>
<proteinExistence type="predicted"/>
<protein>
    <submittedName>
        <fullName evidence="3">VCBS repeat-containing protein</fullName>
    </submittedName>
</protein>
<dbReference type="InterPro" id="IPR028994">
    <property type="entry name" value="Integrin_alpha_N"/>
</dbReference>
<organism evidence="3 4">
    <name type="scientific">Eiseniibacteriota bacterium</name>
    <dbReference type="NCBI Taxonomy" id="2212470"/>
    <lineage>
        <taxon>Bacteria</taxon>
        <taxon>Candidatus Eiseniibacteriota</taxon>
    </lineage>
</organism>
<name>A0A937XDG3_UNCEI</name>